<sequence length="131" mass="15347">MSPSVQPPDNSAGPFGSLPPTVQNEILWRHNRWLLQQLTTTENSMKQLRENDETLRRLAYQHDFYRQFSAELDQLKDRTTRDLRRIKDLYQTNPTIADLAVDELIDAVQEMVKTMRLEARVQFGIPHQTNP</sequence>
<evidence type="ECO:0000313" key="2">
    <source>
        <dbReference type="Proteomes" id="UP000488299"/>
    </source>
</evidence>
<gene>
    <name evidence="1" type="ORF">F5984_02765</name>
</gene>
<accession>A0A7J5U538</accession>
<comment type="caution">
    <text evidence="1">The sequence shown here is derived from an EMBL/GenBank/DDBJ whole genome shotgun (WGS) entry which is preliminary data.</text>
</comment>
<reference evidence="1 2" key="1">
    <citation type="submission" date="2019-10" db="EMBL/GenBank/DDBJ databases">
        <title>Rudanella paleaurantiibacter sp. nov., isolated from sludge.</title>
        <authorList>
            <person name="Xu S.Q."/>
        </authorList>
    </citation>
    <scope>NUCLEOTIDE SEQUENCE [LARGE SCALE GENOMIC DNA]</scope>
    <source>
        <strain evidence="1 2">HX-22-17</strain>
    </source>
</reference>
<proteinExistence type="predicted"/>
<dbReference type="RefSeq" id="WP_152122571.1">
    <property type="nucleotide sequence ID" value="NZ_WELI01000001.1"/>
</dbReference>
<dbReference type="Proteomes" id="UP000488299">
    <property type="component" value="Unassembled WGS sequence"/>
</dbReference>
<protein>
    <submittedName>
        <fullName evidence="1">Uncharacterized protein</fullName>
    </submittedName>
</protein>
<name>A0A7J5U538_9BACT</name>
<keyword evidence="2" id="KW-1185">Reference proteome</keyword>
<organism evidence="1 2">
    <name type="scientific">Rudanella paleaurantiibacter</name>
    <dbReference type="NCBI Taxonomy" id="2614655"/>
    <lineage>
        <taxon>Bacteria</taxon>
        <taxon>Pseudomonadati</taxon>
        <taxon>Bacteroidota</taxon>
        <taxon>Cytophagia</taxon>
        <taxon>Cytophagales</taxon>
        <taxon>Cytophagaceae</taxon>
        <taxon>Rudanella</taxon>
    </lineage>
</organism>
<evidence type="ECO:0000313" key="1">
    <source>
        <dbReference type="EMBL" id="KAB7732886.1"/>
    </source>
</evidence>
<dbReference type="EMBL" id="WELI01000001">
    <property type="protein sequence ID" value="KAB7732886.1"/>
    <property type="molecule type" value="Genomic_DNA"/>
</dbReference>
<dbReference type="AlphaFoldDB" id="A0A7J5U538"/>